<accession>A0AAP2GX89</accession>
<comment type="caution">
    <text evidence="2">The sequence shown here is derived from an EMBL/GenBank/DDBJ whole genome shotgun (WGS) entry which is preliminary data.</text>
</comment>
<protein>
    <recommendedName>
        <fullName evidence="1">RamC N-terminal domain-containing protein</fullName>
    </recommendedName>
</protein>
<feature type="domain" description="RamC N-terminal" evidence="1">
    <location>
        <begin position="42"/>
        <end position="152"/>
    </location>
</feature>
<sequence>MLKFAEPYNRIDKEKDFATLLSREKLRFNPIDHRFLQVGRSNGNSGWSLYLSASIAEVEDMIKTVLSALKRHNVSFRIPATLTAAKNILNGNFGAEHIGKVTTVFPIPTSEVVTLAKTLIQLTHRCNGPSIYNAIYLGGSVYTQFSSFTPRESYPMPANCRESWPFSDFIPAPSPISAMILWNRYV</sequence>
<reference evidence="2 3" key="1">
    <citation type="submission" date="2021-05" db="EMBL/GenBank/DDBJ databases">
        <title>A Polyphasic approach of four new species of the genus Ohtaekwangia: Ohtaekwangia histidinii sp. nov., Ohtaekwangia cretensis sp. nov., Ohtaekwangia indiensis sp. nov., Ohtaekwangia reichenbachii sp. nov. from diverse environment.</title>
        <authorList>
            <person name="Octaviana S."/>
        </authorList>
    </citation>
    <scope>NUCLEOTIDE SEQUENCE [LARGE SCALE GENOMIC DNA]</scope>
    <source>
        <strain evidence="2 3">PWU5</strain>
    </source>
</reference>
<dbReference type="RefSeq" id="WP_254088068.1">
    <property type="nucleotide sequence ID" value="NZ_JAHESE010000111.1"/>
</dbReference>
<organism evidence="2 3">
    <name type="scientific">Dawidia cretensis</name>
    <dbReference type="NCBI Taxonomy" id="2782350"/>
    <lineage>
        <taxon>Bacteria</taxon>
        <taxon>Pseudomonadati</taxon>
        <taxon>Bacteroidota</taxon>
        <taxon>Cytophagia</taxon>
        <taxon>Cytophagales</taxon>
        <taxon>Chryseotaleaceae</taxon>
        <taxon>Dawidia</taxon>
    </lineage>
</organism>
<dbReference type="Pfam" id="PF25816">
    <property type="entry name" value="RamC_N"/>
    <property type="match status" value="1"/>
</dbReference>
<dbReference type="AlphaFoldDB" id="A0AAP2GX89"/>
<dbReference type="Proteomes" id="UP001319080">
    <property type="component" value="Unassembled WGS sequence"/>
</dbReference>
<feature type="non-terminal residue" evidence="2">
    <location>
        <position position="186"/>
    </location>
</feature>
<keyword evidence="3" id="KW-1185">Reference proteome</keyword>
<evidence type="ECO:0000259" key="1">
    <source>
        <dbReference type="Pfam" id="PF25816"/>
    </source>
</evidence>
<evidence type="ECO:0000313" key="2">
    <source>
        <dbReference type="EMBL" id="MBT1712512.1"/>
    </source>
</evidence>
<gene>
    <name evidence="2" type="ORF">KK062_30030</name>
</gene>
<proteinExistence type="predicted"/>
<dbReference type="EMBL" id="JAHESE010000111">
    <property type="protein sequence ID" value="MBT1712512.1"/>
    <property type="molecule type" value="Genomic_DNA"/>
</dbReference>
<name>A0AAP2GX89_9BACT</name>
<evidence type="ECO:0000313" key="3">
    <source>
        <dbReference type="Proteomes" id="UP001319080"/>
    </source>
</evidence>
<dbReference type="InterPro" id="IPR057929">
    <property type="entry name" value="RamC_N"/>
</dbReference>